<dbReference type="PANTHER" id="PTHR31126">
    <property type="entry name" value="TYROSINE-PROTEIN PHOSPHATASE"/>
    <property type="match status" value="1"/>
</dbReference>
<keyword evidence="2" id="KW-0472">Membrane</keyword>
<dbReference type="SUPFAM" id="SSF52799">
    <property type="entry name" value="(Phosphotyrosine protein) phosphatases II"/>
    <property type="match status" value="1"/>
</dbReference>
<evidence type="ECO:0000256" key="1">
    <source>
        <dbReference type="ARBA" id="ARBA00009580"/>
    </source>
</evidence>
<dbReference type="InterPro" id="IPR055214">
    <property type="entry name" value="PTP-NADK"/>
</dbReference>
<dbReference type="PANTHER" id="PTHR31126:SF72">
    <property type="entry name" value="DUAL SPECIFICITY PROTEIN PHOSPHATASE TPBA"/>
    <property type="match status" value="1"/>
</dbReference>
<name>A0ABY2Q9D7_9HYPH</name>
<accession>A0ABY2Q9D7</accession>
<dbReference type="Pfam" id="PF22741">
    <property type="entry name" value="PTP-NADK"/>
    <property type="match status" value="1"/>
</dbReference>
<comment type="similarity">
    <text evidence="1">Belongs to the protein-tyrosine phosphatase family.</text>
</comment>
<comment type="caution">
    <text evidence="4">The sequence shown here is derived from an EMBL/GenBank/DDBJ whole genome shotgun (WGS) entry which is preliminary data.</text>
</comment>
<protein>
    <submittedName>
        <fullName evidence="4">Protein tyrosine phosphatase</fullName>
    </submittedName>
</protein>
<evidence type="ECO:0000313" key="4">
    <source>
        <dbReference type="EMBL" id="THF58373.1"/>
    </source>
</evidence>
<dbReference type="InterPro" id="IPR029021">
    <property type="entry name" value="Prot-tyrosine_phosphatase-like"/>
</dbReference>
<gene>
    <name evidence="4" type="ORF">E6C48_07100</name>
</gene>
<keyword evidence="5" id="KW-1185">Reference proteome</keyword>
<dbReference type="EMBL" id="SSNY01000003">
    <property type="protein sequence ID" value="THF58373.1"/>
    <property type="molecule type" value="Genomic_DNA"/>
</dbReference>
<keyword evidence="2" id="KW-1133">Transmembrane helix</keyword>
<dbReference type="RefSeq" id="WP_136355513.1">
    <property type="nucleotide sequence ID" value="NZ_SSNY01000003.1"/>
</dbReference>
<organism evidence="4 5">
    <name type="scientific">Ollibium composti</name>
    <dbReference type="NCBI Taxonomy" id="2675109"/>
    <lineage>
        <taxon>Bacteria</taxon>
        <taxon>Pseudomonadati</taxon>
        <taxon>Pseudomonadota</taxon>
        <taxon>Alphaproteobacteria</taxon>
        <taxon>Hyphomicrobiales</taxon>
        <taxon>Phyllobacteriaceae</taxon>
        <taxon>Ollibium</taxon>
    </lineage>
</organism>
<feature type="domain" description="DSP-PTPase phosphatase fused to NAD+ Kinase" evidence="3">
    <location>
        <begin position="43"/>
        <end position="148"/>
    </location>
</feature>
<evidence type="ECO:0000259" key="3">
    <source>
        <dbReference type="Pfam" id="PF22741"/>
    </source>
</evidence>
<evidence type="ECO:0000256" key="2">
    <source>
        <dbReference type="SAM" id="Phobius"/>
    </source>
</evidence>
<evidence type="ECO:0000313" key="5">
    <source>
        <dbReference type="Proteomes" id="UP000306441"/>
    </source>
</evidence>
<proteinExistence type="inferred from homology"/>
<reference evidence="4 5" key="1">
    <citation type="submission" date="2019-04" db="EMBL/GenBank/DDBJ databases">
        <title>Mesorhizobium composti sp. nov., isolated from compost.</title>
        <authorList>
            <person name="Lin S.-Y."/>
            <person name="Hameed A."/>
            <person name="Hsieh Y.-T."/>
            <person name="Young C.-C."/>
        </authorList>
    </citation>
    <scope>NUCLEOTIDE SEQUENCE [LARGE SCALE GENOMIC DNA]</scope>
    <source>
        <strain evidence="4 5">CC-YTH430</strain>
    </source>
</reference>
<sequence length="193" mass="21058">MTIRSHIRNTTIIAGTAVAVFLAILAFQQVLRLSGNFHTVVAGQFYRSSQLSTAALEGYVHRYGLKTIVNLRGAEPNRKWYQDEKHLADSLGLTMIDFGMSATKPITRDRAAALVAVLKAAQKPILVHCLDGADRTGLVSVIYASQVAGEDEETSERQLTPLYGHFGIPLVSPTFAMDSSWEDLETFFGIAGS</sequence>
<dbReference type="Gene3D" id="3.90.190.10">
    <property type="entry name" value="Protein tyrosine phosphatase superfamily"/>
    <property type="match status" value="1"/>
</dbReference>
<feature type="transmembrane region" description="Helical" evidence="2">
    <location>
        <begin position="12"/>
        <end position="31"/>
    </location>
</feature>
<dbReference type="InterPro" id="IPR016130">
    <property type="entry name" value="Tyr_Pase_AS"/>
</dbReference>
<dbReference type="Proteomes" id="UP000306441">
    <property type="component" value="Unassembled WGS sequence"/>
</dbReference>
<keyword evidence="2" id="KW-0812">Transmembrane</keyword>
<dbReference type="PROSITE" id="PS00383">
    <property type="entry name" value="TYR_PHOSPHATASE_1"/>
    <property type="match status" value="1"/>
</dbReference>